<dbReference type="GeneID" id="28850871"/>
<dbReference type="STRING" id="1380566.A0A179FN53"/>
<accession>A0A179FN53</accession>
<reference evidence="1 2" key="1">
    <citation type="journal article" date="2016" name="PLoS Pathog.">
        <title>Biosynthesis of antibiotic leucinostatins in bio-control fungus Purpureocillium lilacinum and their inhibition on phytophthora revealed by genome mining.</title>
        <authorList>
            <person name="Wang G."/>
            <person name="Liu Z."/>
            <person name="Lin R."/>
            <person name="Li E."/>
            <person name="Mao Z."/>
            <person name="Ling J."/>
            <person name="Yang Y."/>
            <person name="Yin W.B."/>
            <person name="Xie B."/>
        </authorList>
    </citation>
    <scope>NUCLEOTIDE SEQUENCE [LARGE SCALE GENOMIC DNA]</scope>
    <source>
        <strain evidence="1">170</strain>
    </source>
</reference>
<dbReference type="OrthoDB" id="2991872at2759"/>
<dbReference type="Proteomes" id="UP000078397">
    <property type="component" value="Unassembled WGS sequence"/>
</dbReference>
<dbReference type="KEGG" id="pchm:VFPPC_08115"/>
<sequence length="450" mass="50511">MTCKFERPQEPKQADYHTSDLIKKQDQDADYYPVENPTSPFTQLLNSLQSGLSFSLAHNLRDASMAYFLTSYIYATPFQGYVPLLCLDDPDLEDACSITISATALAAYSRRVRSAEYLESARQKYAIALSEVNKLLSKPETAILDRTLASVLVLGLFEAIVFEGGKSPTSWTAHTFGSMQLLRLRGPQQFKSTVSRKMFAHASNNIKTSCIQRSVPVPDDFIAFDEQVLVLHDPNEPTVKLSPMIHQVASIKARSIASPDCNLVHEALSLDHEIVTLCKNCPSWMAYSVEPASDSAAWAYERICHRYPSARIAKLWNAIRLLRIFLAVFIRDVATGQLDCGLSRLNLPDSKVTREKYLSQLHQYAEDNMRIVTTEVLASIPSFMETDDFGRRFSPAGRSLAWPLGIIENTKICGTSAQKYAYKYLDMLAGDLNLPQAVHPSRFVDSREDW</sequence>
<name>A0A179FN53_METCM</name>
<dbReference type="AlphaFoldDB" id="A0A179FN53"/>
<dbReference type="InterPro" id="IPR053175">
    <property type="entry name" value="DHMBA_Reg_Transcription_Factor"/>
</dbReference>
<evidence type="ECO:0000313" key="2">
    <source>
        <dbReference type="Proteomes" id="UP000078397"/>
    </source>
</evidence>
<proteinExistence type="predicted"/>
<dbReference type="PANTHER" id="PTHR38791">
    <property type="entry name" value="ZN(II)2CYS6 TRANSCRIPTION FACTOR (EUROFUNG)-RELATED-RELATED"/>
    <property type="match status" value="1"/>
</dbReference>
<keyword evidence="2" id="KW-1185">Reference proteome</keyword>
<protein>
    <submittedName>
        <fullName evidence="1">C6 zinc finger domain-containing protein</fullName>
    </submittedName>
</protein>
<comment type="caution">
    <text evidence="1">The sequence shown here is derived from an EMBL/GenBank/DDBJ whole genome shotgun (WGS) entry which is preliminary data.</text>
</comment>
<dbReference type="EMBL" id="LSBJ02000004">
    <property type="protein sequence ID" value="OAQ66581.1"/>
    <property type="molecule type" value="Genomic_DNA"/>
</dbReference>
<gene>
    <name evidence="1" type="ORF">VFPPC_08115</name>
</gene>
<evidence type="ECO:0000313" key="1">
    <source>
        <dbReference type="EMBL" id="OAQ66581.1"/>
    </source>
</evidence>
<organism evidence="1 2">
    <name type="scientific">Pochonia chlamydosporia 170</name>
    <dbReference type="NCBI Taxonomy" id="1380566"/>
    <lineage>
        <taxon>Eukaryota</taxon>
        <taxon>Fungi</taxon>
        <taxon>Dikarya</taxon>
        <taxon>Ascomycota</taxon>
        <taxon>Pezizomycotina</taxon>
        <taxon>Sordariomycetes</taxon>
        <taxon>Hypocreomycetidae</taxon>
        <taxon>Hypocreales</taxon>
        <taxon>Clavicipitaceae</taxon>
        <taxon>Pochonia</taxon>
    </lineage>
</organism>
<dbReference type="RefSeq" id="XP_018143668.1">
    <property type="nucleotide sequence ID" value="XM_018286877.1"/>
</dbReference>